<dbReference type="InterPro" id="IPR027417">
    <property type="entry name" value="P-loop_NTPase"/>
</dbReference>
<keyword evidence="1" id="KW-0240">DNA-directed RNA polymerase</keyword>
<dbReference type="GO" id="GO:0003697">
    <property type="term" value="F:single-stranded DNA binding"/>
    <property type="evidence" value="ECO:0007669"/>
    <property type="project" value="InterPro"/>
</dbReference>
<feature type="domain" description="SF4 helicase" evidence="7">
    <location>
        <begin position="299"/>
        <end position="562"/>
    </location>
</feature>
<dbReference type="InterPro" id="IPR007694">
    <property type="entry name" value="DNA_helicase_DnaB-like_C"/>
</dbReference>
<evidence type="ECO:0000256" key="6">
    <source>
        <dbReference type="ARBA" id="ARBA00023163"/>
    </source>
</evidence>
<keyword evidence="6" id="KW-0804">Transcription</keyword>
<dbReference type="GO" id="GO:1990077">
    <property type="term" value="C:primosome complex"/>
    <property type="evidence" value="ECO:0007669"/>
    <property type="project" value="UniProtKB-KW"/>
</dbReference>
<keyword evidence="2" id="KW-0639">Primosome</keyword>
<keyword evidence="3" id="KW-0808">Transferase</keyword>
<dbReference type="RefSeq" id="WP_052097086.1">
    <property type="nucleotide sequence ID" value="NZ_UFQB01000016.1"/>
</dbReference>
<keyword evidence="5" id="KW-0235">DNA replication</keyword>
<keyword evidence="9" id="KW-1185">Reference proteome</keyword>
<evidence type="ECO:0000259" key="7">
    <source>
        <dbReference type="PROSITE" id="PS51199"/>
    </source>
</evidence>
<protein>
    <recommendedName>
        <fullName evidence="7">SF4 helicase domain-containing protein</fullName>
    </recommendedName>
</protein>
<dbReference type="Pfam" id="PF13662">
    <property type="entry name" value="Toprim_4"/>
    <property type="match status" value="1"/>
</dbReference>
<dbReference type="PANTHER" id="PTHR12873">
    <property type="entry name" value="T7-LIKE MITOCHONDRIAL DNA HELICASE"/>
    <property type="match status" value="1"/>
</dbReference>
<dbReference type="GO" id="GO:0006269">
    <property type="term" value="P:DNA replication, synthesis of primer"/>
    <property type="evidence" value="ECO:0007669"/>
    <property type="project" value="UniProtKB-KW"/>
</dbReference>
<dbReference type="Pfam" id="PF03796">
    <property type="entry name" value="DnaB_C"/>
    <property type="match status" value="1"/>
</dbReference>
<accession>A0A446CKU8</accession>
<dbReference type="Gene3D" id="3.90.580.10">
    <property type="entry name" value="Zinc finger, CHC2-type domain"/>
    <property type="match status" value="1"/>
</dbReference>
<organism evidence="8 9">
    <name type="scientific">Achromobacter agilis</name>
    <dbReference type="NCBI Taxonomy" id="1353888"/>
    <lineage>
        <taxon>Bacteria</taxon>
        <taxon>Pseudomonadati</taxon>
        <taxon>Pseudomonadota</taxon>
        <taxon>Betaproteobacteria</taxon>
        <taxon>Burkholderiales</taxon>
        <taxon>Alcaligenaceae</taxon>
        <taxon>Achromobacter</taxon>
    </lineage>
</organism>
<dbReference type="PANTHER" id="PTHR12873:SF0">
    <property type="entry name" value="TWINKLE MTDNA HELICASE"/>
    <property type="match status" value="1"/>
</dbReference>
<gene>
    <name evidence="8" type="ORF">AGI3411_03690</name>
</gene>
<proteinExistence type="predicted"/>
<evidence type="ECO:0000256" key="5">
    <source>
        <dbReference type="ARBA" id="ARBA00022705"/>
    </source>
</evidence>
<dbReference type="InterPro" id="IPR027032">
    <property type="entry name" value="Twinkle-like"/>
</dbReference>
<evidence type="ECO:0000256" key="4">
    <source>
        <dbReference type="ARBA" id="ARBA00022695"/>
    </source>
</evidence>
<dbReference type="InterPro" id="IPR036977">
    <property type="entry name" value="DNA_primase_Znf_CHC2"/>
</dbReference>
<dbReference type="SUPFAM" id="SSF56731">
    <property type="entry name" value="DNA primase core"/>
    <property type="match status" value="1"/>
</dbReference>
<dbReference type="GO" id="GO:0000428">
    <property type="term" value="C:DNA-directed RNA polymerase complex"/>
    <property type="evidence" value="ECO:0007669"/>
    <property type="project" value="UniProtKB-KW"/>
</dbReference>
<evidence type="ECO:0000313" key="9">
    <source>
        <dbReference type="Proteomes" id="UP000289184"/>
    </source>
</evidence>
<dbReference type="Gene3D" id="3.40.1360.10">
    <property type="match status" value="1"/>
</dbReference>
<dbReference type="InterPro" id="IPR006171">
    <property type="entry name" value="TOPRIM_dom"/>
</dbReference>
<keyword evidence="4" id="KW-0548">Nucleotidyltransferase</keyword>
<dbReference type="GO" id="GO:0008270">
    <property type="term" value="F:zinc ion binding"/>
    <property type="evidence" value="ECO:0007669"/>
    <property type="project" value="InterPro"/>
</dbReference>
<dbReference type="OrthoDB" id="1038270at2"/>
<dbReference type="Gene3D" id="3.40.50.300">
    <property type="entry name" value="P-loop containing nucleotide triphosphate hydrolases"/>
    <property type="match status" value="1"/>
</dbReference>
<dbReference type="SUPFAM" id="SSF52540">
    <property type="entry name" value="P-loop containing nucleoside triphosphate hydrolases"/>
    <property type="match status" value="1"/>
</dbReference>
<dbReference type="EMBL" id="UFQB01000016">
    <property type="protein sequence ID" value="SSW68500.1"/>
    <property type="molecule type" value="Genomic_DNA"/>
</dbReference>
<evidence type="ECO:0000313" key="8">
    <source>
        <dbReference type="EMBL" id="SSW68500.1"/>
    </source>
</evidence>
<evidence type="ECO:0000256" key="1">
    <source>
        <dbReference type="ARBA" id="ARBA00022478"/>
    </source>
</evidence>
<dbReference type="GO" id="GO:0016779">
    <property type="term" value="F:nucleotidyltransferase activity"/>
    <property type="evidence" value="ECO:0007669"/>
    <property type="project" value="UniProtKB-KW"/>
</dbReference>
<evidence type="ECO:0000256" key="3">
    <source>
        <dbReference type="ARBA" id="ARBA00022679"/>
    </source>
</evidence>
<evidence type="ECO:0000256" key="2">
    <source>
        <dbReference type="ARBA" id="ARBA00022515"/>
    </source>
</evidence>
<dbReference type="GO" id="GO:0043139">
    <property type="term" value="F:5'-3' DNA helicase activity"/>
    <property type="evidence" value="ECO:0007669"/>
    <property type="project" value="InterPro"/>
</dbReference>
<dbReference type="InterPro" id="IPR034154">
    <property type="entry name" value="TOPRIM_DnaG/twinkle"/>
</dbReference>
<dbReference type="GO" id="GO:0005524">
    <property type="term" value="F:ATP binding"/>
    <property type="evidence" value="ECO:0007669"/>
    <property type="project" value="InterPro"/>
</dbReference>
<reference evidence="8 9" key="1">
    <citation type="submission" date="2018-07" db="EMBL/GenBank/DDBJ databases">
        <authorList>
            <person name="Peeters C."/>
        </authorList>
    </citation>
    <scope>NUCLEOTIDE SEQUENCE [LARGE SCALE GENOMIC DNA]</scope>
    <source>
        <strain evidence="8 9">LMG 3411</strain>
    </source>
</reference>
<dbReference type="Proteomes" id="UP000289184">
    <property type="component" value="Unassembled WGS sequence"/>
</dbReference>
<dbReference type="AlphaFoldDB" id="A0A446CKU8"/>
<sequence length="575" mass="65136">MKTFDDFGIDLRGRTGVEVKTTCPKCSPSRRKKNYPCLSVNTEKGLWNCHHCGWGGSLGHGEERRPEAPKIYRRPDYVLNRTDLPQAVVDYFAGRGISQGTLLRNCIGYGSQYFPQVEEERTCVMFPYLDGDEVINVKYRTGDKLFRLASGAQRVLYGLNDVDAVLIWVEGEMDKLSVEEGGFKNCVSVPDGAPTPDTKNYDSKFDFLDCEQLASVREHIIAVDDDAPGRRLQEELVRRLGRDKCLIVTWPEGCKDANDVLIKLGPEALQKCIEDAQPVPIEGTYSVTDFRSEILRRYEGEVRRGVSTGWPGMDGHYTVLEGEWTLVTGIPGHGKSEWLDALAVHLAQQHGWNFGMFSPENFPADYHSEKLMEKFIGKPFAAGPNDRMDVAELDRAMDFLADHFTFMMPESPSLDALLEQASRLVTRKGIRGLIMDPWNEIEHGRTAGQTETDYISLALSKIRKFCWAHGVHTWVVAHPAKLYKDKDSGDYPIPTPYDVSGSAHWRNKADNCITVYRHVKDENKPVEIHIQKIRKKFVGRVGMVELQYDRVTGQYRDYAHFTRAPIYSLQNRGSA</sequence>
<name>A0A446CKU8_9BURK</name>
<dbReference type="CDD" id="cd01029">
    <property type="entry name" value="TOPRIM_primases"/>
    <property type="match status" value="1"/>
</dbReference>
<dbReference type="PROSITE" id="PS51199">
    <property type="entry name" value="SF4_HELICASE"/>
    <property type="match status" value="1"/>
</dbReference>